<name>A0A3B0YCZ5_9ZZZZ</name>
<dbReference type="GO" id="GO:0015976">
    <property type="term" value="P:carbon utilization"/>
    <property type="evidence" value="ECO:0007669"/>
    <property type="project" value="InterPro"/>
</dbReference>
<comment type="similarity">
    <text evidence="2">Belongs to the beta-class carbonic anhydrase family.</text>
</comment>
<evidence type="ECO:0000256" key="7">
    <source>
        <dbReference type="ARBA" id="ARBA00048348"/>
    </source>
</evidence>
<accession>A0A3B0YCZ5</accession>
<dbReference type="InterPro" id="IPR045066">
    <property type="entry name" value="Beta_CA_cladeB"/>
</dbReference>
<gene>
    <name evidence="8" type="ORF">MNBD_GAMMA14-686</name>
</gene>
<reference evidence="8" key="1">
    <citation type="submission" date="2018-06" db="EMBL/GenBank/DDBJ databases">
        <authorList>
            <person name="Zhirakovskaya E."/>
        </authorList>
    </citation>
    <scope>NUCLEOTIDE SEQUENCE</scope>
</reference>
<keyword evidence="4" id="KW-0479">Metal-binding</keyword>
<evidence type="ECO:0000256" key="6">
    <source>
        <dbReference type="ARBA" id="ARBA00023239"/>
    </source>
</evidence>
<evidence type="ECO:0000256" key="4">
    <source>
        <dbReference type="ARBA" id="ARBA00022723"/>
    </source>
</evidence>
<dbReference type="InterPro" id="IPR001765">
    <property type="entry name" value="Carbonic_anhydrase"/>
</dbReference>
<evidence type="ECO:0000256" key="5">
    <source>
        <dbReference type="ARBA" id="ARBA00022833"/>
    </source>
</evidence>
<dbReference type="EMBL" id="UOFM01000089">
    <property type="protein sequence ID" value="VAW74193.1"/>
    <property type="molecule type" value="Genomic_DNA"/>
</dbReference>
<evidence type="ECO:0000256" key="3">
    <source>
        <dbReference type="ARBA" id="ARBA00012925"/>
    </source>
</evidence>
<dbReference type="SUPFAM" id="SSF53056">
    <property type="entry name" value="beta-carbonic anhydrase, cab"/>
    <property type="match status" value="1"/>
</dbReference>
<dbReference type="CDD" id="cd00884">
    <property type="entry name" value="beta_CA_cladeB"/>
    <property type="match status" value="1"/>
</dbReference>
<dbReference type="PANTHER" id="PTHR11002:SF76">
    <property type="entry name" value="CARBONIC ANHYDRASE"/>
    <property type="match status" value="1"/>
</dbReference>
<protein>
    <recommendedName>
        <fullName evidence="3">carbonic anhydrase</fullName>
        <ecNumber evidence="3">4.2.1.1</ecNumber>
    </recommendedName>
</protein>
<dbReference type="EC" id="4.2.1.1" evidence="3"/>
<dbReference type="SMART" id="SM00947">
    <property type="entry name" value="Pro_CA"/>
    <property type="match status" value="1"/>
</dbReference>
<dbReference type="InterPro" id="IPR015892">
    <property type="entry name" value="Carbonic_anhydrase_CS"/>
</dbReference>
<organism evidence="8">
    <name type="scientific">hydrothermal vent metagenome</name>
    <dbReference type="NCBI Taxonomy" id="652676"/>
    <lineage>
        <taxon>unclassified sequences</taxon>
        <taxon>metagenomes</taxon>
        <taxon>ecological metagenomes</taxon>
    </lineage>
</organism>
<dbReference type="FunFam" id="3.40.1050.10:FF:000003">
    <property type="entry name" value="Carbonic anhydrase"/>
    <property type="match status" value="1"/>
</dbReference>
<evidence type="ECO:0000256" key="1">
    <source>
        <dbReference type="ARBA" id="ARBA00001947"/>
    </source>
</evidence>
<comment type="cofactor">
    <cofactor evidence="1">
        <name>Zn(2+)</name>
        <dbReference type="ChEBI" id="CHEBI:29105"/>
    </cofactor>
</comment>
<dbReference type="Pfam" id="PF00484">
    <property type="entry name" value="Pro_CA"/>
    <property type="match status" value="1"/>
</dbReference>
<evidence type="ECO:0000313" key="8">
    <source>
        <dbReference type="EMBL" id="VAW74193.1"/>
    </source>
</evidence>
<dbReference type="GO" id="GO:0004089">
    <property type="term" value="F:carbonate dehydratase activity"/>
    <property type="evidence" value="ECO:0007669"/>
    <property type="project" value="UniProtKB-EC"/>
</dbReference>
<dbReference type="AlphaFoldDB" id="A0A3B0YCZ5"/>
<dbReference type="InterPro" id="IPR036874">
    <property type="entry name" value="Carbonic_anhydrase_sf"/>
</dbReference>
<proteinExistence type="inferred from homology"/>
<dbReference type="PANTHER" id="PTHR11002">
    <property type="entry name" value="CARBONIC ANHYDRASE"/>
    <property type="match status" value="1"/>
</dbReference>
<dbReference type="PROSITE" id="PS00705">
    <property type="entry name" value="PROK_CO2_ANHYDRASE_2"/>
    <property type="match status" value="1"/>
</dbReference>
<sequence>MSAIDQLIAGYRRFRSGYYEENRERLVDLAHEGQSPGVAVIACCDSRVDPAIITDSTPGSLFVIRNVANLVPPCEGEGLWHSTSAALEFAVCSLEVEHIIVLGHARCGGIRSLLEVQGDGHDDMFIADWMSIVDTARKQTLDRTDLNTLDERIYACELEAIKISLTNLETFPWIQERIEKNRLQLHGWYYDMASGDLLCLDATGKNFIAPDQAEAC</sequence>
<keyword evidence="5" id="KW-0862">Zinc</keyword>
<comment type="catalytic activity">
    <reaction evidence="7">
        <text>hydrogencarbonate + H(+) = CO2 + H2O</text>
        <dbReference type="Rhea" id="RHEA:10748"/>
        <dbReference type="ChEBI" id="CHEBI:15377"/>
        <dbReference type="ChEBI" id="CHEBI:15378"/>
        <dbReference type="ChEBI" id="CHEBI:16526"/>
        <dbReference type="ChEBI" id="CHEBI:17544"/>
        <dbReference type="EC" id="4.2.1.1"/>
    </reaction>
</comment>
<evidence type="ECO:0000256" key="2">
    <source>
        <dbReference type="ARBA" id="ARBA00006217"/>
    </source>
</evidence>
<keyword evidence="6 8" id="KW-0456">Lyase</keyword>
<dbReference type="Gene3D" id="3.40.1050.10">
    <property type="entry name" value="Carbonic anhydrase"/>
    <property type="match status" value="1"/>
</dbReference>
<dbReference type="GO" id="GO:0008270">
    <property type="term" value="F:zinc ion binding"/>
    <property type="evidence" value="ECO:0007669"/>
    <property type="project" value="InterPro"/>
</dbReference>